<dbReference type="Proteomes" id="UP000887565">
    <property type="component" value="Unplaced"/>
</dbReference>
<protein>
    <submittedName>
        <fullName evidence="2">Uncharacterized protein</fullName>
    </submittedName>
</protein>
<dbReference type="AlphaFoldDB" id="A0A915IV82"/>
<proteinExistence type="predicted"/>
<reference evidence="2" key="1">
    <citation type="submission" date="2022-11" db="UniProtKB">
        <authorList>
            <consortium name="WormBaseParasite"/>
        </authorList>
    </citation>
    <scope>IDENTIFICATION</scope>
</reference>
<dbReference type="WBParaSite" id="nRc.2.0.1.t17727-RA">
    <property type="protein sequence ID" value="nRc.2.0.1.t17727-RA"/>
    <property type="gene ID" value="nRc.2.0.1.g17727"/>
</dbReference>
<organism evidence="1 2">
    <name type="scientific">Romanomermis culicivorax</name>
    <name type="common">Nematode worm</name>
    <dbReference type="NCBI Taxonomy" id="13658"/>
    <lineage>
        <taxon>Eukaryota</taxon>
        <taxon>Metazoa</taxon>
        <taxon>Ecdysozoa</taxon>
        <taxon>Nematoda</taxon>
        <taxon>Enoplea</taxon>
        <taxon>Dorylaimia</taxon>
        <taxon>Mermithida</taxon>
        <taxon>Mermithoidea</taxon>
        <taxon>Mermithidae</taxon>
        <taxon>Romanomermis</taxon>
    </lineage>
</organism>
<keyword evidence="1" id="KW-1185">Reference proteome</keyword>
<accession>A0A915IV82</accession>
<evidence type="ECO:0000313" key="2">
    <source>
        <dbReference type="WBParaSite" id="nRc.2.0.1.t17727-RA"/>
    </source>
</evidence>
<name>A0A915IV82_ROMCU</name>
<sequence>MLGLPWSGPFIVMDISREAENVVTIKHWDNLLNRHIVSISRGQPVCEFDVEKVHQDKVATLFKMREVDNPMGNKFAPYISFTLTNSQTYIIDTTTLMGKEWTSLHNFLNSDMLLAGY</sequence>
<evidence type="ECO:0000313" key="1">
    <source>
        <dbReference type="Proteomes" id="UP000887565"/>
    </source>
</evidence>